<keyword evidence="3" id="KW-1185">Reference proteome</keyword>
<feature type="region of interest" description="Disordered" evidence="1">
    <location>
        <begin position="23"/>
        <end position="85"/>
    </location>
</feature>
<accession>A0ABP7MFU2</accession>
<comment type="caution">
    <text evidence="2">The sequence shown here is derived from an EMBL/GenBank/DDBJ whole genome shotgun (WGS) entry which is preliminary data.</text>
</comment>
<sequence length="85" mass="8770">MGACTIGNRERSFSAVVDIRASCHAPGAPPEKGDAPAGAARPHGRGRHNGAPDGTDGSAHGDAPDRTEKGRRRAPPLRPVRVSAR</sequence>
<evidence type="ECO:0000256" key="1">
    <source>
        <dbReference type="SAM" id="MobiDB-lite"/>
    </source>
</evidence>
<dbReference type="EMBL" id="BAABAJ010000009">
    <property type="protein sequence ID" value="GAA3921359.1"/>
    <property type="molecule type" value="Genomic_DNA"/>
</dbReference>
<evidence type="ECO:0000313" key="2">
    <source>
        <dbReference type="EMBL" id="GAA3921359.1"/>
    </source>
</evidence>
<gene>
    <name evidence="2" type="ORF">GCM10022244_33250</name>
</gene>
<name>A0ABP7MFU2_9ACTN</name>
<dbReference type="Proteomes" id="UP001501000">
    <property type="component" value="Unassembled WGS sequence"/>
</dbReference>
<organism evidence="2 3">
    <name type="scientific">Streptomyces gulbargensis</name>
    <dbReference type="NCBI Taxonomy" id="364901"/>
    <lineage>
        <taxon>Bacteria</taxon>
        <taxon>Bacillati</taxon>
        <taxon>Actinomycetota</taxon>
        <taxon>Actinomycetes</taxon>
        <taxon>Kitasatosporales</taxon>
        <taxon>Streptomycetaceae</taxon>
        <taxon>Streptomyces</taxon>
    </lineage>
</organism>
<protein>
    <submittedName>
        <fullName evidence="2">Uncharacterized protein</fullName>
    </submittedName>
</protein>
<reference evidence="3" key="1">
    <citation type="journal article" date="2019" name="Int. J. Syst. Evol. Microbiol.">
        <title>The Global Catalogue of Microorganisms (GCM) 10K type strain sequencing project: providing services to taxonomists for standard genome sequencing and annotation.</title>
        <authorList>
            <consortium name="The Broad Institute Genomics Platform"/>
            <consortium name="The Broad Institute Genome Sequencing Center for Infectious Disease"/>
            <person name="Wu L."/>
            <person name="Ma J."/>
        </authorList>
    </citation>
    <scope>NUCLEOTIDE SEQUENCE [LARGE SCALE GENOMIC DNA]</scope>
    <source>
        <strain evidence="3">JCM 16956</strain>
    </source>
</reference>
<evidence type="ECO:0000313" key="3">
    <source>
        <dbReference type="Proteomes" id="UP001501000"/>
    </source>
</evidence>
<proteinExistence type="predicted"/>